<gene>
    <name evidence="3" type="ordered locus">Amet_0185</name>
</gene>
<evidence type="ECO:0000259" key="2">
    <source>
        <dbReference type="Pfam" id="PF07833"/>
    </source>
</evidence>
<dbReference type="eggNOG" id="ENOG5030GUG">
    <property type="taxonomic scope" value="Bacteria"/>
</dbReference>
<dbReference type="HOGENOM" id="CLU_1072145_0_0_9"/>
<feature type="region of interest" description="Disordered" evidence="1">
    <location>
        <begin position="93"/>
        <end position="132"/>
    </location>
</feature>
<evidence type="ECO:0000256" key="1">
    <source>
        <dbReference type="SAM" id="MobiDB-lite"/>
    </source>
</evidence>
<proteinExistence type="predicted"/>
<feature type="compositionally biased region" description="Acidic residues" evidence="1">
    <location>
        <begin position="110"/>
        <end position="132"/>
    </location>
</feature>
<protein>
    <recommendedName>
        <fullName evidence="2">Copper amine oxidase-like N-terminal domain-containing protein</fullName>
    </recommendedName>
</protein>
<dbReference type="Proteomes" id="UP000001572">
    <property type="component" value="Chromosome"/>
</dbReference>
<sequence>MKFKKCSLFVAGILIGGISMLGLTVYGDIANQVTAHLASHITFEFDGVMKPVPRGYTTLSYEGRTYVPARFIAEGLGAEVVWDEADQNIIITGPEKEELKEPEEQKPDLSEDEMTGEEEQEEEEQEEQEEEETRIIYDALPITYYDGDIRLRVQTIVIDDDQTRVFVSLLNEGNVSIQLDQSATVITIDGKEYKQLDTRIVNPYVSAWYNDIRKDDNVDSLVRMPVIPEDTEKLTIKFLVRENTLHAPQEKEVVFDIKL</sequence>
<feature type="compositionally biased region" description="Basic and acidic residues" evidence="1">
    <location>
        <begin position="94"/>
        <end position="109"/>
    </location>
</feature>
<dbReference type="KEGG" id="amt:Amet_0185"/>
<dbReference type="SUPFAM" id="SSF55383">
    <property type="entry name" value="Copper amine oxidase, domain N"/>
    <property type="match status" value="1"/>
</dbReference>
<dbReference type="EMBL" id="CP000724">
    <property type="protein sequence ID" value="ABR46422.1"/>
    <property type="molecule type" value="Genomic_DNA"/>
</dbReference>
<keyword evidence="4" id="KW-1185">Reference proteome</keyword>
<dbReference type="RefSeq" id="WP_011971331.1">
    <property type="nucleotide sequence ID" value="NC_009633.1"/>
</dbReference>
<dbReference type="InterPro" id="IPR036582">
    <property type="entry name" value="Mao_N_sf"/>
</dbReference>
<evidence type="ECO:0000313" key="4">
    <source>
        <dbReference type="Proteomes" id="UP000001572"/>
    </source>
</evidence>
<dbReference type="InterPro" id="IPR012854">
    <property type="entry name" value="Cu_amine_oxidase-like_N"/>
</dbReference>
<dbReference type="Pfam" id="PF07833">
    <property type="entry name" value="Cu_amine_oxidN1"/>
    <property type="match status" value="1"/>
</dbReference>
<feature type="domain" description="Copper amine oxidase-like N-terminal" evidence="2">
    <location>
        <begin position="61"/>
        <end position="92"/>
    </location>
</feature>
<reference evidence="4" key="1">
    <citation type="journal article" date="2016" name="Genome Announc.">
        <title>Complete genome sequence of Alkaliphilus metalliredigens strain QYMF, an alkaliphilic and metal-reducing bacterium isolated from borax-contaminated leachate ponds.</title>
        <authorList>
            <person name="Hwang C."/>
            <person name="Copeland A."/>
            <person name="Lucas S."/>
            <person name="Lapidus A."/>
            <person name="Barry K."/>
            <person name="Detter J.C."/>
            <person name="Glavina Del Rio T."/>
            <person name="Hammon N."/>
            <person name="Israni S."/>
            <person name="Dalin E."/>
            <person name="Tice H."/>
            <person name="Pitluck S."/>
            <person name="Chertkov O."/>
            <person name="Brettin T."/>
            <person name="Bruce D."/>
            <person name="Han C."/>
            <person name="Schmutz J."/>
            <person name="Larimer F."/>
            <person name="Land M.L."/>
            <person name="Hauser L."/>
            <person name="Kyrpides N."/>
            <person name="Mikhailova N."/>
            <person name="Ye Q."/>
            <person name="Zhou J."/>
            <person name="Richardson P."/>
            <person name="Fields M.W."/>
        </authorList>
    </citation>
    <scope>NUCLEOTIDE SEQUENCE [LARGE SCALE GENOMIC DNA]</scope>
    <source>
        <strain evidence="4">QYMF</strain>
    </source>
</reference>
<organism evidence="3 4">
    <name type="scientific">Alkaliphilus metalliredigens (strain QYMF)</name>
    <dbReference type="NCBI Taxonomy" id="293826"/>
    <lineage>
        <taxon>Bacteria</taxon>
        <taxon>Bacillati</taxon>
        <taxon>Bacillota</taxon>
        <taxon>Clostridia</taxon>
        <taxon>Peptostreptococcales</taxon>
        <taxon>Natronincolaceae</taxon>
        <taxon>Alkaliphilus</taxon>
    </lineage>
</organism>
<dbReference type="AlphaFoldDB" id="A6TJQ4"/>
<accession>A6TJQ4</accession>
<dbReference type="OrthoDB" id="9783944at2"/>
<name>A6TJQ4_ALKMQ</name>
<evidence type="ECO:0000313" key="3">
    <source>
        <dbReference type="EMBL" id="ABR46422.1"/>
    </source>
</evidence>